<gene>
    <name evidence="1" type="ORF">PCYB_006460</name>
</gene>
<feature type="non-terminal residue" evidence="1">
    <location>
        <position position="307"/>
    </location>
</feature>
<dbReference type="EMBL" id="DF158116">
    <property type="protein sequence ID" value="GAB69897.1"/>
    <property type="molecule type" value="Genomic_DNA"/>
</dbReference>
<dbReference type="OMA" id="NISYHRM"/>
<dbReference type="VEuPathDB" id="PlasmoDB:PCYB_006460"/>
<dbReference type="Pfam" id="PF05795">
    <property type="entry name" value="Plasmodium_Vir"/>
    <property type="match status" value="1"/>
</dbReference>
<protein>
    <submittedName>
        <fullName evidence="1">CYIR protein</fullName>
    </submittedName>
</protein>
<dbReference type="AlphaFoldDB" id="K6VKC7"/>
<dbReference type="KEGG" id="pcy:PCYB_006460"/>
<proteinExistence type="predicted"/>
<name>K6VKC7_PLACD</name>
<dbReference type="Proteomes" id="UP000006319">
    <property type="component" value="Unassembled WGS sequence"/>
</dbReference>
<reference evidence="1 2" key="1">
    <citation type="journal article" date="2012" name="Nat. Genet.">
        <title>Plasmodium cynomolgi genome sequences provide insight into Plasmodium vivax and the monkey malaria clade.</title>
        <authorList>
            <person name="Tachibana S."/>
            <person name="Sullivan S.A."/>
            <person name="Kawai S."/>
            <person name="Nakamura S."/>
            <person name="Kim H.R."/>
            <person name="Goto N."/>
            <person name="Arisue N."/>
            <person name="Palacpac N.M.Q."/>
            <person name="Honma H."/>
            <person name="Yagi M."/>
            <person name="Tougan T."/>
            <person name="Katakai Y."/>
            <person name="Kaneko O."/>
            <person name="Mita T."/>
            <person name="Kita K."/>
            <person name="Yasutomi Y."/>
            <person name="Sutton P.L."/>
            <person name="Shakhbatyan R."/>
            <person name="Horii T."/>
            <person name="Yasunaga T."/>
            <person name="Barnwell J.W."/>
            <person name="Escalante A.A."/>
            <person name="Carlton J.M."/>
            <person name="Tanabe K."/>
        </authorList>
    </citation>
    <scope>NUCLEOTIDE SEQUENCE [LARGE SCALE GENOMIC DNA]</scope>
    <source>
        <strain evidence="1 2">B</strain>
    </source>
</reference>
<dbReference type="PhylomeDB" id="K6VKC7"/>
<dbReference type="RefSeq" id="XP_004228115.1">
    <property type="nucleotide sequence ID" value="XM_004228067.1"/>
</dbReference>
<organism evidence="1 2">
    <name type="scientific">Plasmodium cynomolgi (strain B)</name>
    <dbReference type="NCBI Taxonomy" id="1120755"/>
    <lineage>
        <taxon>Eukaryota</taxon>
        <taxon>Sar</taxon>
        <taxon>Alveolata</taxon>
        <taxon>Apicomplexa</taxon>
        <taxon>Aconoidasida</taxon>
        <taxon>Haemosporida</taxon>
        <taxon>Plasmodiidae</taxon>
        <taxon>Plasmodium</taxon>
        <taxon>Plasmodium (Plasmodium)</taxon>
    </lineage>
</organism>
<sequence length="307" mass="36138">MYSYFENGQKGCESLDFYSNISEEFKQTYQLYNLKGISDKILKALCFIYNRKGNRQNNFDNEYCSYLYYWLGDKIYPKVNNKAVFSRIINMIYEELYRSIPEYFIVCPFVYAPIDKVIFNKNKLLFDYSKDYVNIELDTAHDLTTCDEKYYNYINQYISTYKEAYSDCYNGEGKNLDCSYFSTLFKIEHHEKLSSYKCIQCDKCREFTEVKRGPEEQPSALAKLVPQDRARTSNIYLNKTRDSGLSRINILDSSENTETTKTIKKNYATEGRHSKTLIDSVVEELRDSLAENPSSKDFFVDTMSSQM</sequence>
<evidence type="ECO:0000313" key="2">
    <source>
        <dbReference type="Proteomes" id="UP000006319"/>
    </source>
</evidence>
<accession>K6VKC7</accession>
<dbReference type="InterPro" id="IPR008780">
    <property type="entry name" value="Plasmodium_Vir"/>
</dbReference>
<dbReference type="GeneID" id="14696439"/>
<evidence type="ECO:0000313" key="1">
    <source>
        <dbReference type="EMBL" id="GAB69897.1"/>
    </source>
</evidence>
<keyword evidence="2" id="KW-1185">Reference proteome</keyword>
<dbReference type="OrthoDB" id="383226at2759"/>